<keyword evidence="2" id="KW-1185">Reference proteome</keyword>
<protein>
    <recommendedName>
        <fullName evidence="3">SRPBCC family protein</fullName>
    </recommendedName>
</protein>
<dbReference type="EMBL" id="JBHMDO010000003">
    <property type="protein sequence ID" value="MFB9324594.1"/>
    <property type="molecule type" value="Genomic_DNA"/>
</dbReference>
<gene>
    <name evidence="1" type="ORF">ACFFSY_01405</name>
</gene>
<reference evidence="1 2" key="1">
    <citation type="submission" date="2024-09" db="EMBL/GenBank/DDBJ databases">
        <authorList>
            <person name="Sun Q."/>
            <person name="Mori K."/>
        </authorList>
    </citation>
    <scope>NUCLEOTIDE SEQUENCE [LARGE SCALE GENOMIC DNA]</scope>
    <source>
        <strain evidence="1 2">TISTR 2452</strain>
    </source>
</reference>
<accession>A0ABV5KH90</accession>
<proteinExistence type="predicted"/>
<evidence type="ECO:0000313" key="2">
    <source>
        <dbReference type="Proteomes" id="UP001589747"/>
    </source>
</evidence>
<evidence type="ECO:0000313" key="1">
    <source>
        <dbReference type="EMBL" id="MFB9324594.1"/>
    </source>
</evidence>
<dbReference type="Proteomes" id="UP001589747">
    <property type="component" value="Unassembled WGS sequence"/>
</dbReference>
<organism evidence="1 2">
    <name type="scientific">Paenibacillus aurantiacus</name>
    <dbReference type="NCBI Taxonomy" id="1936118"/>
    <lineage>
        <taxon>Bacteria</taxon>
        <taxon>Bacillati</taxon>
        <taxon>Bacillota</taxon>
        <taxon>Bacilli</taxon>
        <taxon>Bacillales</taxon>
        <taxon>Paenibacillaceae</taxon>
        <taxon>Paenibacillus</taxon>
    </lineage>
</organism>
<name>A0ABV5KH90_9BACL</name>
<evidence type="ECO:0008006" key="3">
    <source>
        <dbReference type="Google" id="ProtNLM"/>
    </source>
</evidence>
<comment type="caution">
    <text evidence="1">The sequence shown here is derived from an EMBL/GenBank/DDBJ whole genome shotgun (WGS) entry which is preliminary data.</text>
</comment>
<sequence length="122" mass="13627">MTLEEVKAGLEPTARRSVTLTDQPHIHAIIDTLRHRTVIRTMNRPSWIPVGSNPNDRLELTISLVSEKNEVLEYRVTSEGHVEVRKGSDTFANAFVIRGSAASWFEALSERFDELAAGRNAA</sequence>
<dbReference type="RefSeq" id="WP_377488780.1">
    <property type="nucleotide sequence ID" value="NZ_JBHMDO010000003.1"/>
</dbReference>